<feature type="domain" description="Immunity protein 52" evidence="1">
    <location>
        <begin position="127"/>
        <end position="180"/>
    </location>
</feature>
<dbReference type="Pfam" id="PF15579">
    <property type="entry name" value="Imm52"/>
    <property type="match status" value="1"/>
</dbReference>
<reference evidence="2 3" key="1">
    <citation type="submission" date="2019-02" db="EMBL/GenBank/DDBJ databases">
        <title>Kribbella capetownensis sp. nov. and Kribbella speibonae sp. nov., isolated from soil.</title>
        <authorList>
            <person name="Curtis S.M."/>
            <person name="Norton I."/>
            <person name="Everest G.J."/>
            <person name="Meyers P.R."/>
        </authorList>
    </citation>
    <scope>NUCLEOTIDE SEQUENCE [LARGE SCALE GENOMIC DNA]</scope>
    <source>
        <strain evidence="2 3">DSM 27082</strain>
    </source>
</reference>
<dbReference type="AlphaFoldDB" id="A0A4V2M2Y4"/>
<protein>
    <recommendedName>
        <fullName evidence="1">Immunity protein 52 domain-containing protein</fullName>
    </recommendedName>
</protein>
<dbReference type="RefSeq" id="WP_131293036.1">
    <property type="nucleotide sequence ID" value="NZ_SJKA01000009.1"/>
</dbReference>
<gene>
    <name evidence="2" type="ORF">E0H50_25945</name>
</gene>
<dbReference type="OrthoDB" id="3770451at2"/>
<evidence type="ECO:0000313" key="3">
    <source>
        <dbReference type="Proteomes" id="UP000292695"/>
    </source>
</evidence>
<dbReference type="Proteomes" id="UP000292695">
    <property type="component" value="Unassembled WGS sequence"/>
</dbReference>
<accession>A0A4V2M2Y4</accession>
<proteinExistence type="predicted"/>
<comment type="caution">
    <text evidence="2">The sequence shown here is derived from an EMBL/GenBank/DDBJ whole genome shotgun (WGS) entry which is preliminary data.</text>
</comment>
<evidence type="ECO:0000259" key="1">
    <source>
        <dbReference type="Pfam" id="PF15579"/>
    </source>
</evidence>
<name>A0A4V2M2Y4_9ACTN</name>
<dbReference type="EMBL" id="SJKA01000009">
    <property type="protein sequence ID" value="TCC29882.1"/>
    <property type="molecule type" value="Genomic_DNA"/>
</dbReference>
<sequence>MTVNDLLIARGFWGPRRESPDQVAERLVAFLAALDEVVGEPLPWSSHALPGKLLTEPASARQVITDAFGENTDAPHLGIHQAYDARGATAGQLRITMGVGGYSDSPNVHNAFLVKWRAADDEPLAVPILRHLVAAWDPDWAAVTSRSLMDALAEVQPRGTPGPKVGYLTYLSEGRAQVLPGGLEKHLLSLEAGVVIGSGEGNGFLSEDQAGEFARDLTSSAAFAATPTSRSKF</sequence>
<keyword evidence="3" id="KW-1185">Reference proteome</keyword>
<dbReference type="InterPro" id="IPR028969">
    <property type="entry name" value="Imm52"/>
</dbReference>
<organism evidence="2 3">
    <name type="scientific">Kribbella sindirgiensis</name>
    <dbReference type="NCBI Taxonomy" id="1124744"/>
    <lineage>
        <taxon>Bacteria</taxon>
        <taxon>Bacillati</taxon>
        <taxon>Actinomycetota</taxon>
        <taxon>Actinomycetes</taxon>
        <taxon>Propionibacteriales</taxon>
        <taxon>Kribbellaceae</taxon>
        <taxon>Kribbella</taxon>
    </lineage>
</organism>
<evidence type="ECO:0000313" key="2">
    <source>
        <dbReference type="EMBL" id="TCC29882.1"/>
    </source>
</evidence>